<keyword evidence="1" id="KW-0862">Zinc</keyword>
<name>A0A8S5LA92_9CAUD</name>
<keyword evidence="1" id="KW-0479">Metal-binding</keyword>
<reference evidence="1" key="1">
    <citation type="journal article" date="2021" name="Proc. Natl. Acad. Sci. U.S.A.">
        <title>A Catalog of Tens of Thousands of Viruses from Human Metagenomes Reveals Hidden Associations with Chronic Diseases.</title>
        <authorList>
            <person name="Tisza M.J."/>
            <person name="Buck C.B."/>
        </authorList>
    </citation>
    <scope>NUCLEOTIDE SEQUENCE</scope>
    <source>
        <strain evidence="1">CtPuP5</strain>
    </source>
</reference>
<evidence type="ECO:0000313" key="1">
    <source>
        <dbReference type="EMBL" id="DAD66814.1"/>
    </source>
</evidence>
<sequence>MGKVINKVKNLWYGLMYGLKMTETEILTQKGAQSDEGISINQNVDAEKMSRALLNGQETQAVQELRYRTYKIADEASKLDYITEGLVLPKQDSQYVHIDESEGYELMLIQGNEEIGKGVLDEINRVNTYGDQTKYILQIERDFFPRFRIEEFTTKLVVKKIDETHVQLDFYTTIYPNEFKYMSKGFISEINKIKNNGIKSDVIDLKGLKFITQKAHGIRDLMEYKFDNIFFKKIDIFDGNFVIKFKAHLKNEPVDLTARFYSKTMDEKYQNNEKKDVIFNLSEIDNKEYVCSECGKIITNEAHLKPNKGSNYKVIVGDDGIEHYETDKEATAFYDAQITLETYGRVLCKDCLDKLIKEKKI</sequence>
<dbReference type="GO" id="GO:0008270">
    <property type="term" value="F:zinc ion binding"/>
    <property type="evidence" value="ECO:0007669"/>
    <property type="project" value="UniProtKB-KW"/>
</dbReference>
<protein>
    <submittedName>
        <fullName evidence="1">C2H2 type zinc-finger protein</fullName>
    </submittedName>
</protein>
<organism evidence="1">
    <name type="scientific">Myoviridae sp. ctPuP5</name>
    <dbReference type="NCBI Taxonomy" id="2823543"/>
    <lineage>
        <taxon>Viruses</taxon>
        <taxon>Duplodnaviria</taxon>
        <taxon>Heunggongvirae</taxon>
        <taxon>Uroviricota</taxon>
        <taxon>Caudoviricetes</taxon>
    </lineage>
</organism>
<proteinExistence type="predicted"/>
<accession>A0A8S5LA92</accession>
<dbReference type="EMBL" id="BK014662">
    <property type="protein sequence ID" value="DAD66814.1"/>
    <property type="molecule type" value="Genomic_DNA"/>
</dbReference>
<keyword evidence="1" id="KW-0863">Zinc-finger</keyword>